<keyword evidence="3" id="KW-1185">Reference proteome</keyword>
<accession>A0AAU9UTV5</accession>
<evidence type="ECO:0000313" key="3">
    <source>
        <dbReference type="Proteomes" id="UP001153954"/>
    </source>
</evidence>
<reference evidence="2" key="1">
    <citation type="submission" date="2022-03" db="EMBL/GenBank/DDBJ databases">
        <authorList>
            <person name="Tunstrom K."/>
        </authorList>
    </citation>
    <scope>NUCLEOTIDE SEQUENCE</scope>
</reference>
<protein>
    <submittedName>
        <fullName evidence="2">Uncharacterized protein</fullName>
    </submittedName>
</protein>
<evidence type="ECO:0000313" key="2">
    <source>
        <dbReference type="EMBL" id="CAH2102567.1"/>
    </source>
</evidence>
<organism evidence="2 3">
    <name type="scientific">Euphydryas editha</name>
    <name type="common">Edith's checkerspot</name>
    <dbReference type="NCBI Taxonomy" id="104508"/>
    <lineage>
        <taxon>Eukaryota</taxon>
        <taxon>Metazoa</taxon>
        <taxon>Ecdysozoa</taxon>
        <taxon>Arthropoda</taxon>
        <taxon>Hexapoda</taxon>
        <taxon>Insecta</taxon>
        <taxon>Pterygota</taxon>
        <taxon>Neoptera</taxon>
        <taxon>Endopterygota</taxon>
        <taxon>Lepidoptera</taxon>
        <taxon>Glossata</taxon>
        <taxon>Ditrysia</taxon>
        <taxon>Papilionoidea</taxon>
        <taxon>Nymphalidae</taxon>
        <taxon>Nymphalinae</taxon>
        <taxon>Euphydryas</taxon>
    </lineage>
</organism>
<comment type="caution">
    <text evidence="2">The sequence shown here is derived from an EMBL/GenBank/DDBJ whole genome shotgun (WGS) entry which is preliminary data.</text>
</comment>
<feature type="compositionally biased region" description="Basic and acidic residues" evidence="1">
    <location>
        <begin position="1"/>
        <end position="15"/>
    </location>
</feature>
<dbReference type="EMBL" id="CAKOGL010000025">
    <property type="protein sequence ID" value="CAH2102567.1"/>
    <property type="molecule type" value="Genomic_DNA"/>
</dbReference>
<dbReference type="Proteomes" id="UP001153954">
    <property type="component" value="Unassembled WGS sequence"/>
</dbReference>
<gene>
    <name evidence="2" type="ORF">EEDITHA_LOCUS17175</name>
</gene>
<sequence>MKILEKERKSKAREIKRAKKPGSSTMKFVFPDVEDKGSVGLSDIVLILPDPKSANTARSSSILSFINKDLSFYNIY</sequence>
<dbReference type="AlphaFoldDB" id="A0AAU9UTV5"/>
<proteinExistence type="predicted"/>
<feature type="region of interest" description="Disordered" evidence="1">
    <location>
        <begin position="1"/>
        <end position="22"/>
    </location>
</feature>
<evidence type="ECO:0000256" key="1">
    <source>
        <dbReference type="SAM" id="MobiDB-lite"/>
    </source>
</evidence>
<name>A0AAU9UTV5_EUPED</name>